<dbReference type="GO" id="GO:0070007">
    <property type="term" value="F:glutamic-type endopeptidase activity"/>
    <property type="evidence" value="ECO:0007669"/>
    <property type="project" value="InterPro"/>
</dbReference>
<feature type="active site" description="Proton acceptor" evidence="1">
    <location>
        <position position="186"/>
    </location>
</feature>
<name>A0A9P3LIX4_9APHY</name>
<keyword evidence="4" id="KW-1185">Reference proteome</keyword>
<evidence type="ECO:0000256" key="2">
    <source>
        <dbReference type="SAM" id="SignalP"/>
    </source>
</evidence>
<dbReference type="AlphaFoldDB" id="A0A9P3LIX4"/>
<dbReference type="InterPro" id="IPR038656">
    <property type="entry name" value="Peptidase_G1_sf"/>
</dbReference>
<dbReference type="InterPro" id="IPR000250">
    <property type="entry name" value="Peptidase_G1"/>
</dbReference>
<comment type="caution">
    <text evidence="3">The sequence shown here is derived from an EMBL/GenBank/DDBJ whole genome shotgun (WGS) entry which is preliminary data.</text>
</comment>
<dbReference type="CDD" id="cd13426">
    <property type="entry name" value="Peptidase_G1"/>
    <property type="match status" value="1"/>
</dbReference>
<dbReference type="PANTHER" id="PTHR37536">
    <property type="entry name" value="PUTATIVE (AFU_ORTHOLOGUE AFUA_3G02970)-RELATED"/>
    <property type="match status" value="1"/>
</dbReference>
<reference evidence="3 4" key="1">
    <citation type="submission" date="2021-08" db="EMBL/GenBank/DDBJ databases">
        <title>Draft Genome Sequence of Phanerochaete sordida strain YK-624.</title>
        <authorList>
            <person name="Mori T."/>
            <person name="Dohra H."/>
            <person name="Suzuki T."/>
            <person name="Kawagishi H."/>
            <person name="Hirai H."/>
        </authorList>
    </citation>
    <scope>NUCLEOTIDE SEQUENCE [LARGE SCALE GENOMIC DNA]</scope>
    <source>
        <strain evidence="3 4">YK-624</strain>
    </source>
</reference>
<accession>A0A9P3LIX4</accession>
<feature type="chain" id="PRO_5040511675" evidence="2">
    <location>
        <begin position="19"/>
        <end position="249"/>
    </location>
</feature>
<dbReference type="EMBL" id="BPQB01000064">
    <property type="protein sequence ID" value="GJE96805.1"/>
    <property type="molecule type" value="Genomic_DNA"/>
</dbReference>
<dbReference type="InterPro" id="IPR013320">
    <property type="entry name" value="ConA-like_dom_sf"/>
</dbReference>
<proteinExistence type="predicted"/>
<protein>
    <submittedName>
        <fullName evidence="3">Peptidase G1 domain-containing protein</fullName>
    </submittedName>
</protein>
<dbReference type="Proteomes" id="UP000703269">
    <property type="component" value="Unassembled WGS sequence"/>
</dbReference>
<organism evidence="3 4">
    <name type="scientific">Phanerochaete sordida</name>
    <dbReference type="NCBI Taxonomy" id="48140"/>
    <lineage>
        <taxon>Eukaryota</taxon>
        <taxon>Fungi</taxon>
        <taxon>Dikarya</taxon>
        <taxon>Basidiomycota</taxon>
        <taxon>Agaricomycotina</taxon>
        <taxon>Agaricomycetes</taxon>
        <taxon>Polyporales</taxon>
        <taxon>Phanerochaetaceae</taxon>
        <taxon>Phanerochaete</taxon>
    </lineage>
</organism>
<evidence type="ECO:0000256" key="1">
    <source>
        <dbReference type="PIRSR" id="PIRSR600250-50"/>
    </source>
</evidence>
<gene>
    <name evidence="3" type="ORF">PsYK624_130110</name>
</gene>
<dbReference type="OrthoDB" id="2862635at2759"/>
<dbReference type="Pfam" id="PF01828">
    <property type="entry name" value="Peptidase_A4"/>
    <property type="match status" value="1"/>
</dbReference>
<evidence type="ECO:0000313" key="3">
    <source>
        <dbReference type="EMBL" id="GJE96805.1"/>
    </source>
</evidence>
<dbReference type="GO" id="GO:0006508">
    <property type="term" value="P:proteolysis"/>
    <property type="evidence" value="ECO:0007669"/>
    <property type="project" value="InterPro"/>
</dbReference>
<keyword evidence="2" id="KW-0732">Signal</keyword>
<dbReference type="SUPFAM" id="SSF49899">
    <property type="entry name" value="Concanavalin A-like lectins/glucanases"/>
    <property type="match status" value="1"/>
</dbReference>
<sequence length="249" mass="26372">MMCSTLVLVFLSASAAFALPSSHEQFIASVPSDIPVTAFTQYSANWAGAVLNAPAGTFRDVRATFTVPTIHKPVDQPDGEYSASIWVGLDGDTCWGASVRSGVDIVVNASGVHAQGWFAAHPGIRTFLRSNPVHAGDRVTLRVEMRDAAAGTAHAFLDNLTTRWTSNGPRAAGAPLCAQDAVWVVENPARDGALAPFADFTTVLFDTANVTLATGERVGPEGARPIEMYQGRVLTDVAVKPSSVRVTYL</sequence>
<feature type="signal peptide" evidence="2">
    <location>
        <begin position="1"/>
        <end position="18"/>
    </location>
</feature>
<evidence type="ECO:0000313" key="4">
    <source>
        <dbReference type="Proteomes" id="UP000703269"/>
    </source>
</evidence>
<dbReference type="PRINTS" id="PR00977">
    <property type="entry name" value="SCYTLDPTASE"/>
</dbReference>
<dbReference type="PANTHER" id="PTHR37536:SF1">
    <property type="entry name" value="ASPERGILLOPEPSIN, PUTAITVE (AFU_ORTHOLOGUE AFUA_7G01200)"/>
    <property type="match status" value="1"/>
</dbReference>
<dbReference type="Gene3D" id="2.60.120.700">
    <property type="entry name" value="Peptidase G1"/>
    <property type="match status" value="1"/>
</dbReference>